<feature type="region of interest" description="Disordered" evidence="1">
    <location>
        <begin position="287"/>
        <end position="311"/>
    </location>
</feature>
<evidence type="ECO:0000256" key="2">
    <source>
        <dbReference type="SAM" id="SignalP"/>
    </source>
</evidence>
<dbReference type="Proteomes" id="UP000800092">
    <property type="component" value="Unassembled WGS sequence"/>
</dbReference>
<gene>
    <name evidence="4" type="ORF">EV356DRAFT_519470</name>
</gene>
<dbReference type="InterPro" id="IPR002889">
    <property type="entry name" value="WSC_carb-bd"/>
</dbReference>
<feature type="domain" description="WSC" evidence="3">
    <location>
        <begin position="166"/>
        <end position="259"/>
    </location>
</feature>
<dbReference type="PROSITE" id="PS51212">
    <property type="entry name" value="WSC"/>
    <property type="match status" value="2"/>
</dbReference>
<dbReference type="AlphaFoldDB" id="A0A6A6GYP4"/>
<protein>
    <recommendedName>
        <fullName evidence="3">WSC domain-containing protein</fullName>
    </recommendedName>
</protein>
<accession>A0A6A6GYP4</accession>
<dbReference type="Gene3D" id="3.50.4.10">
    <property type="entry name" value="Hepatocyte Growth Factor"/>
    <property type="match status" value="1"/>
</dbReference>
<sequence length="722" mass="73130">MRALLAVWFLKCAASVNAQGNLATAQPKCASFPQVYSGCYSTSPFAHSGFTWDLSVNTPPRNWPGYTSTTNITVDLCLTACRGHGFRWSSLDGDPSTGQVCYCSLYAPTSAPTVDSSNNTTANTCHLTPRISNGCAGNRNEYCGSANGADVYEDPSFSNTSSNASGYNYLACFTNSGRNPISYVLETTVTSNACLSFCAAGNWPYAFLLGADGSSQNCGCGTEIQSNYQAVESDCSTTCNSSAATKCGGTLRTSVYLNSALQGCFAPNIPGRSAGSTYNGPVGGIGQASSSSASTPASAGETWASTGNSNGPQYITITQTQSASTITETTTYYNGETRTVTATTTATAALFPTTSLRGDLPTSNPSQSSVTVQTLSVSFIGASVPLAASSTFSLLISSLGVPGASTSTISLPLTLFSTSIPGFPSSATIRSIPSLLLSASSRSALNTAIPPLNQTAALPSIASPLSSATAIPTSPSCPGSNDTTYTTRSGNSYLILCNMDSNTAVISNLTSASLGDCVNSCDLTPGCAAVAYDSSGRTCATKSNSTQVVMFSGSLHIYATLITAQSPAETFTPSSSSATSVSSNSAASLSASLPFANLTLSIPSLSSSLTALSITSLSLSTTPTSLNSAAPSLNLTLPSSLTGLTASLFSPSGTTVIISTLGPSLSSTGSTFTLPSSSLSSGRIGNVTMPTSLLNPTGLFVTPSVSITPCSGASTVTITASS</sequence>
<organism evidence="4 5">
    <name type="scientific">Viridothelium virens</name>
    <name type="common">Speckled blister lichen</name>
    <name type="synonym">Trypethelium virens</name>
    <dbReference type="NCBI Taxonomy" id="1048519"/>
    <lineage>
        <taxon>Eukaryota</taxon>
        <taxon>Fungi</taxon>
        <taxon>Dikarya</taxon>
        <taxon>Ascomycota</taxon>
        <taxon>Pezizomycotina</taxon>
        <taxon>Dothideomycetes</taxon>
        <taxon>Dothideomycetes incertae sedis</taxon>
        <taxon>Trypetheliales</taxon>
        <taxon>Trypetheliaceae</taxon>
        <taxon>Viridothelium</taxon>
    </lineage>
</organism>
<keyword evidence="5" id="KW-1185">Reference proteome</keyword>
<evidence type="ECO:0000259" key="3">
    <source>
        <dbReference type="PROSITE" id="PS51212"/>
    </source>
</evidence>
<name>A0A6A6GYP4_VIRVR</name>
<evidence type="ECO:0000313" key="4">
    <source>
        <dbReference type="EMBL" id="KAF2230711.1"/>
    </source>
</evidence>
<keyword evidence="2" id="KW-0732">Signal</keyword>
<evidence type="ECO:0000256" key="1">
    <source>
        <dbReference type="SAM" id="MobiDB-lite"/>
    </source>
</evidence>
<reference evidence="4" key="1">
    <citation type="journal article" date="2020" name="Stud. Mycol.">
        <title>101 Dothideomycetes genomes: a test case for predicting lifestyles and emergence of pathogens.</title>
        <authorList>
            <person name="Haridas S."/>
            <person name="Albert R."/>
            <person name="Binder M."/>
            <person name="Bloem J."/>
            <person name="Labutti K."/>
            <person name="Salamov A."/>
            <person name="Andreopoulos B."/>
            <person name="Baker S."/>
            <person name="Barry K."/>
            <person name="Bills G."/>
            <person name="Bluhm B."/>
            <person name="Cannon C."/>
            <person name="Castanera R."/>
            <person name="Culley D."/>
            <person name="Daum C."/>
            <person name="Ezra D."/>
            <person name="Gonzalez J."/>
            <person name="Henrissat B."/>
            <person name="Kuo A."/>
            <person name="Liang C."/>
            <person name="Lipzen A."/>
            <person name="Lutzoni F."/>
            <person name="Magnuson J."/>
            <person name="Mondo S."/>
            <person name="Nolan M."/>
            <person name="Ohm R."/>
            <person name="Pangilinan J."/>
            <person name="Park H.-J."/>
            <person name="Ramirez L."/>
            <person name="Alfaro M."/>
            <person name="Sun H."/>
            <person name="Tritt A."/>
            <person name="Yoshinaga Y."/>
            <person name="Zwiers L.-H."/>
            <person name="Turgeon B."/>
            <person name="Goodwin S."/>
            <person name="Spatafora J."/>
            <person name="Crous P."/>
            <person name="Grigoriev I."/>
        </authorList>
    </citation>
    <scope>NUCLEOTIDE SEQUENCE</scope>
    <source>
        <strain evidence="4">Tuck. ex Michener</strain>
    </source>
</reference>
<proteinExistence type="predicted"/>
<feature type="signal peptide" evidence="2">
    <location>
        <begin position="1"/>
        <end position="18"/>
    </location>
</feature>
<feature type="domain" description="WSC" evidence="3">
    <location>
        <begin position="33"/>
        <end position="155"/>
    </location>
</feature>
<dbReference type="EMBL" id="ML991837">
    <property type="protein sequence ID" value="KAF2230711.1"/>
    <property type="molecule type" value="Genomic_DNA"/>
</dbReference>
<feature type="compositionally biased region" description="Low complexity" evidence="1">
    <location>
        <begin position="288"/>
        <end position="299"/>
    </location>
</feature>
<dbReference type="OrthoDB" id="2019572at2759"/>
<feature type="chain" id="PRO_5025417329" description="WSC domain-containing protein" evidence="2">
    <location>
        <begin position="19"/>
        <end position="722"/>
    </location>
</feature>
<dbReference type="SMART" id="SM00321">
    <property type="entry name" value="WSC"/>
    <property type="match status" value="1"/>
</dbReference>
<evidence type="ECO:0000313" key="5">
    <source>
        <dbReference type="Proteomes" id="UP000800092"/>
    </source>
</evidence>